<sequence length="439" mass="48946">MFSALLPKSLFCTKLGFCVGIGKPQFLDVLELSRLLHFSSFSDSPFHITPSRLQLFEYESVYFTCEGVNISAELKVRNIRQILSKCSNSTVMKRCGIKYALASDSGEYWCESGAERSNAVSITVSAGAVILESPVHPVVEGDAATLHCRNKITSSNFTAEFYKDNFFMGTRYEGKLEIQKVLMSHEGFYKCKIHEVGESPESWMAIRRKSNAGEDSSFRITASRLHLFETESVYFTCKGFNISTDWKVRNAREIVSQCSNGSATKTCRIDHASASDSGEYWCESGAERSNAVNITVSSGAVILESPAHAVVEGDAVTLHCRNTNTSSNFTADFYKDNFFMGTRYEGKLEIPDVSESHEGLYKCRIHGVGESPETWVAIRRKSNAQEVPHEEIAFSHNFYILRCTAVTVGLALQLLVLGLLQWKLQLVLSVLLLLTSHFQ</sequence>
<evidence type="ECO:0000259" key="3">
    <source>
        <dbReference type="PROSITE" id="PS50835"/>
    </source>
</evidence>
<dbReference type="eggNOG" id="ENOG502T4NR">
    <property type="taxonomic scope" value="Eukaryota"/>
</dbReference>
<accession>I3JT73</accession>
<reference evidence="4" key="2">
    <citation type="submission" date="2025-08" db="UniProtKB">
        <authorList>
            <consortium name="Ensembl"/>
        </authorList>
    </citation>
    <scope>IDENTIFICATION</scope>
</reference>
<dbReference type="InterPro" id="IPR036179">
    <property type="entry name" value="Ig-like_dom_sf"/>
</dbReference>
<dbReference type="Proteomes" id="UP000005207">
    <property type="component" value="Linkage group LG3"/>
</dbReference>
<proteinExistence type="predicted"/>
<reference evidence="5" key="1">
    <citation type="submission" date="2012-01" db="EMBL/GenBank/DDBJ databases">
        <title>The Genome Sequence of Oreochromis niloticus (Nile Tilapia).</title>
        <authorList>
            <consortium name="Broad Institute Genome Assembly Team"/>
            <consortium name="Broad Institute Sequencing Platform"/>
            <person name="Di Palma F."/>
            <person name="Johnson J."/>
            <person name="Lander E.S."/>
            <person name="Lindblad-Toh K."/>
        </authorList>
    </citation>
    <scope>NUCLEOTIDE SEQUENCE [LARGE SCALE GENOMIC DNA]</scope>
</reference>
<organism evidence="4 5">
    <name type="scientific">Oreochromis niloticus</name>
    <name type="common">Nile tilapia</name>
    <name type="synonym">Tilapia nilotica</name>
    <dbReference type="NCBI Taxonomy" id="8128"/>
    <lineage>
        <taxon>Eukaryota</taxon>
        <taxon>Metazoa</taxon>
        <taxon>Chordata</taxon>
        <taxon>Craniata</taxon>
        <taxon>Vertebrata</taxon>
        <taxon>Euteleostomi</taxon>
        <taxon>Actinopterygii</taxon>
        <taxon>Neopterygii</taxon>
        <taxon>Teleostei</taxon>
        <taxon>Neoteleostei</taxon>
        <taxon>Acanthomorphata</taxon>
        <taxon>Ovalentaria</taxon>
        <taxon>Cichlomorphae</taxon>
        <taxon>Cichliformes</taxon>
        <taxon>Cichlidae</taxon>
        <taxon>African cichlids</taxon>
        <taxon>Pseudocrenilabrinae</taxon>
        <taxon>Oreochromini</taxon>
        <taxon>Oreochromis</taxon>
    </lineage>
</organism>
<gene>
    <name evidence="4" type="primary">LOC100693199</name>
</gene>
<dbReference type="GO" id="GO:0007166">
    <property type="term" value="P:cell surface receptor signaling pathway"/>
    <property type="evidence" value="ECO:0007669"/>
    <property type="project" value="TreeGrafter"/>
</dbReference>
<dbReference type="InParanoid" id="I3JT73"/>
<dbReference type="InterPro" id="IPR003598">
    <property type="entry name" value="Ig_sub2"/>
</dbReference>
<dbReference type="Gene3D" id="2.60.40.10">
    <property type="entry name" value="Immunoglobulins"/>
    <property type="match status" value="4"/>
</dbReference>
<dbReference type="AlphaFoldDB" id="I3JT73"/>
<dbReference type="GO" id="GO:0009897">
    <property type="term" value="C:external side of plasma membrane"/>
    <property type="evidence" value="ECO:0007669"/>
    <property type="project" value="TreeGrafter"/>
</dbReference>
<keyword evidence="2" id="KW-1015">Disulfide bond</keyword>
<feature type="domain" description="Ig-like" evidence="3">
    <location>
        <begin position="299"/>
        <end position="365"/>
    </location>
</feature>
<dbReference type="SMART" id="SM00408">
    <property type="entry name" value="IGc2"/>
    <property type="match status" value="2"/>
</dbReference>
<keyword evidence="5" id="KW-1185">Reference proteome</keyword>
<dbReference type="InterPro" id="IPR007110">
    <property type="entry name" value="Ig-like_dom"/>
</dbReference>
<dbReference type="GO" id="GO:0006955">
    <property type="term" value="P:immune response"/>
    <property type="evidence" value="ECO:0007669"/>
    <property type="project" value="TreeGrafter"/>
</dbReference>
<dbReference type="GO" id="GO:0004888">
    <property type="term" value="F:transmembrane signaling receptor activity"/>
    <property type="evidence" value="ECO:0007669"/>
    <property type="project" value="TreeGrafter"/>
</dbReference>
<dbReference type="InterPro" id="IPR003599">
    <property type="entry name" value="Ig_sub"/>
</dbReference>
<dbReference type="PROSITE" id="PS50835">
    <property type="entry name" value="IG_LIKE"/>
    <property type="match status" value="1"/>
</dbReference>
<dbReference type="InterPro" id="IPR013783">
    <property type="entry name" value="Ig-like_fold"/>
</dbReference>
<evidence type="ECO:0000256" key="2">
    <source>
        <dbReference type="ARBA" id="ARBA00023157"/>
    </source>
</evidence>
<dbReference type="Ensembl" id="ENSONIT00000012077.2">
    <property type="protein sequence ID" value="ENSONIP00000012068.2"/>
    <property type="gene ID" value="ENSONIG00000009604.2"/>
</dbReference>
<reference evidence="4" key="3">
    <citation type="submission" date="2025-09" db="UniProtKB">
        <authorList>
            <consortium name="Ensembl"/>
        </authorList>
    </citation>
    <scope>IDENTIFICATION</scope>
</reference>
<evidence type="ECO:0000313" key="4">
    <source>
        <dbReference type="Ensembl" id="ENSONIP00000012068.2"/>
    </source>
</evidence>
<dbReference type="GeneTree" id="ENSGT00990000204125"/>
<evidence type="ECO:0000313" key="5">
    <source>
        <dbReference type="Proteomes" id="UP000005207"/>
    </source>
</evidence>
<protein>
    <recommendedName>
        <fullName evidence="3">Ig-like domain-containing protein</fullName>
    </recommendedName>
</protein>
<keyword evidence="1" id="KW-0732">Signal</keyword>
<evidence type="ECO:0000256" key="1">
    <source>
        <dbReference type="ARBA" id="ARBA00022729"/>
    </source>
</evidence>
<dbReference type="InterPro" id="IPR050488">
    <property type="entry name" value="Ig_Fc_receptor"/>
</dbReference>
<name>I3JT73_ORENI</name>
<dbReference type="HOGENOM" id="CLU_074830_0_0_1"/>
<dbReference type="SUPFAM" id="SSF48726">
    <property type="entry name" value="Immunoglobulin"/>
    <property type="match status" value="3"/>
</dbReference>
<dbReference type="SMART" id="SM00409">
    <property type="entry name" value="IG"/>
    <property type="match status" value="4"/>
</dbReference>
<dbReference type="PANTHER" id="PTHR11481:SF64">
    <property type="entry name" value="FC RECEPTOR-LIKE PROTEIN 4"/>
    <property type="match status" value="1"/>
</dbReference>
<dbReference type="PANTHER" id="PTHR11481">
    <property type="entry name" value="IMMUNOGLOBULIN FC RECEPTOR"/>
    <property type="match status" value="1"/>
</dbReference>